<dbReference type="Pfam" id="PF00665">
    <property type="entry name" value="rve"/>
    <property type="match status" value="1"/>
</dbReference>
<proteinExistence type="predicted"/>
<dbReference type="AlphaFoldDB" id="A0A369M4Z5"/>
<reference evidence="3 4" key="1">
    <citation type="journal article" date="2018" name="Elife">
        <title>Discovery and characterization of a prevalent human gut bacterial enzyme sufficient for the inactivation of a family of plant toxins.</title>
        <authorList>
            <person name="Koppel N."/>
            <person name="Bisanz J.E."/>
            <person name="Pandelia M.E."/>
            <person name="Turnbaugh P.J."/>
            <person name="Balskus E.P."/>
        </authorList>
    </citation>
    <scope>NUCLEOTIDE SEQUENCE [LARGE SCALE GENOMIC DNA]</scope>
    <source>
        <strain evidence="3 4">W1 BHI 6</strain>
    </source>
</reference>
<dbReference type="SUPFAM" id="SSF53098">
    <property type="entry name" value="Ribonuclease H-like"/>
    <property type="match status" value="1"/>
</dbReference>
<accession>A0A369M4Z5</accession>
<dbReference type="Gene3D" id="3.30.420.10">
    <property type="entry name" value="Ribonuclease H-like superfamily/Ribonuclease H"/>
    <property type="match status" value="1"/>
</dbReference>
<sequence length="385" mass="43761">MLSMDTRREVTKAYARRYASAKTKKEKGAILDEVVALTGWHRKHAIRALSGKPAEAARAPGRRGPKPRYGMRHKEPLKLVWAIMDFPCSKRLKAGMRDVLDALERTGRLKLAPKLKREVLSMSASTMDRMLASDRSSMQLKGRATTKPGSLLKSQIPVRRGTEWDDASLGFAEVDTVAHCGPSAKGEFCYTLDVTDVSSGWTELVAVRNKAETHMLGAMKAVRARMPFELKGIDSDNGSEFINWHFMRYCEAEDLVFTRSRPYAKNDGCFVEEKNWSVARRAVGYGRYEGRAACDLLNEIYERQRILTNYFMPSAKLVARMRDGSRVVRFHDDPQTPYRRIMAMKGVGKQARDRMRAEFKAADPLKLRMEIRELTQELLKMTVSL</sequence>
<dbReference type="InterPro" id="IPR036397">
    <property type="entry name" value="RNaseH_sf"/>
</dbReference>
<gene>
    <name evidence="3" type="ORF">C1875_14255</name>
</gene>
<feature type="domain" description="Integrase catalytic" evidence="2">
    <location>
        <begin position="153"/>
        <end position="345"/>
    </location>
</feature>
<dbReference type="GO" id="GO:0003676">
    <property type="term" value="F:nucleic acid binding"/>
    <property type="evidence" value="ECO:0007669"/>
    <property type="project" value="InterPro"/>
</dbReference>
<evidence type="ECO:0000259" key="2">
    <source>
        <dbReference type="PROSITE" id="PS50994"/>
    </source>
</evidence>
<feature type="compositionally biased region" description="Basic residues" evidence="1">
    <location>
        <begin position="60"/>
        <end position="71"/>
    </location>
</feature>
<evidence type="ECO:0000313" key="4">
    <source>
        <dbReference type="Proteomes" id="UP000253970"/>
    </source>
</evidence>
<dbReference type="InterPro" id="IPR001584">
    <property type="entry name" value="Integrase_cat-core"/>
</dbReference>
<dbReference type="PROSITE" id="PS50994">
    <property type="entry name" value="INTEGRASE"/>
    <property type="match status" value="1"/>
</dbReference>
<dbReference type="Proteomes" id="UP000253970">
    <property type="component" value="Unassembled WGS sequence"/>
</dbReference>
<feature type="region of interest" description="Disordered" evidence="1">
    <location>
        <begin position="51"/>
        <end position="71"/>
    </location>
</feature>
<comment type="caution">
    <text evidence="3">The sequence shown here is derived from an EMBL/GenBank/DDBJ whole genome shotgun (WGS) entry which is preliminary data.</text>
</comment>
<dbReference type="RefSeq" id="WP_114534647.1">
    <property type="nucleotide sequence ID" value="NZ_JADNER010000046.1"/>
</dbReference>
<name>A0A369M4Z5_EGGLN</name>
<evidence type="ECO:0000256" key="1">
    <source>
        <dbReference type="SAM" id="MobiDB-lite"/>
    </source>
</evidence>
<protein>
    <submittedName>
        <fullName evidence="3">Transposase</fullName>
    </submittedName>
</protein>
<dbReference type="InterPro" id="IPR012337">
    <property type="entry name" value="RNaseH-like_sf"/>
</dbReference>
<organism evidence="3 4">
    <name type="scientific">Eggerthella lenta</name>
    <name type="common">Eubacterium lentum</name>
    <dbReference type="NCBI Taxonomy" id="84112"/>
    <lineage>
        <taxon>Bacteria</taxon>
        <taxon>Bacillati</taxon>
        <taxon>Actinomycetota</taxon>
        <taxon>Coriobacteriia</taxon>
        <taxon>Eggerthellales</taxon>
        <taxon>Eggerthellaceae</taxon>
        <taxon>Eggerthella</taxon>
    </lineage>
</organism>
<dbReference type="EMBL" id="PPTU01000047">
    <property type="protein sequence ID" value="RDB65949.1"/>
    <property type="molecule type" value="Genomic_DNA"/>
</dbReference>
<evidence type="ECO:0000313" key="3">
    <source>
        <dbReference type="EMBL" id="RDB65949.1"/>
    </source>
</evidence>
<dbReference type="GO" id="GO:0015074">
    <property type="term" value="P:DNA integration"/>
    <property type="evidence" value="ECO:0007669"/>
    <property type="project" value="InterPro"/>
</dbReference>